<dbReference type="InterPro" id="IPR018062">
    <property type="entry name" value="HTH_AraC-typ_CS"/>
</dbReference>
<dbReference type="AlphaFoldDB" id="A0A1X7PPH3"/>
<evidence type="ECO:0000313" key="5">
    <source>
        <dbReference type="EMBL" id="SMH53792.1"/>
    </source>
</evidence>
<protein>
    <submittedName>
        <fullName evidence="5">Transcriptional regulator, AraC family</fullName>
    </submittedName>
</protein>
<keyword evidence="1" id="KW-0805">Transcription regulation</keyword>
<dbReference type="PANTHER" id="PTHR47893:SF1">
    <property type="entry name" value="REGULATORY PROTEIN PCHR"/>
    <property type="match status" value="1"/>
</dbReference>
<keyword evidence="6" id="KW-1185">Reference proteome</keyword>
<dbReference type="Proteomes" id="UP000193083">
    <property type="component" value="Unassembled WGS sequence"/>
</dbReference>
<dbReference type="PRINTS" id="PR00032">
    <property type="entry name" value="HTHARAC"/>
</dbReference>
<dbReference type="SUPFAM" id="SSF46689">
    <property type="entry name" value="Homeodomain-like"/>
    <property type="match status" value="2"/>
</dbReference>
<dbReference type="InterPro" id="IPR009057">
    <property type="entry name" value="Homeodomain-like_sf"/>
</dbReference>
<keyword evidence="2" id="KW-0238">DNA-binding</keyword>
<dbReference type="InterPro" id="IPR018060">
    <property type="entry name" value="HTH_AraC"/>
</dbReference>
<dbReference type="Gene3D" id="1.10.10.60">
    <property type="entry name" value="Homeodomain-like"/>
    <property type="match status" value="2"/>
</dbReference>
<reference evidence="5 6" key="1">
    <citation type="submission" date="2017-04" db="EMBL/GenBank/DDBJ databases">
        <authorList>
            <person name="Afonso C.L."/>
            <person name="Miller P.J."/>
            <person name="Scott M.A."/>
            <person name="Spackman E."/>
            <person name="Goraichik I."/>
            <person name="Dimitrov K.M."/>
            <person name="Suarez D.L."/>
            <person name="Swayne D.E."/>
        </authorList>
    </citation>
    <scope>NUCLEOTIDE SEQUENCE [LARGE SCALE GENOMIC DNA]</scope>
    <source>
        <strain evidence="5 6">B5P</strain>
    </source>
</reference>
<accession>A0A1X7PPH3</accession>
<evidence type="ECO:0000259" key="4">
    <source>
        <dbReference type="PROSITE" id="PS01124"/>
    </source>
</evidence>
<evidence type="ECO:0000256" key="3">
    <source>
        <dbReference type="ARBA" id="ARBA00023163"/>
    </source>
</evidence>
<dbReference type="GO" id="GO:0043565">
    <property type="term" value="F:sequence-specific DNA binding"/>
    <property type="evidence" value="ECO:0007669"/>
    <property type="project" value="InterPro"/>
</dbReference>
<dbReference type="EMBL" id="FXBL01000004">
    <property type="protein sequence ID" value="SMH53792.1"/>
    <property type="molecule type" value="Genomic_DNA"/>
</dbReference>
<evidence type="ECO:0000313" key="6">
    <source>
        <dbReference type="Proteomes" id="UP000193083"/>
    </source>
</evidence>
<evidence type="ECO:0000256" key="1">
    <source>
        <dbReference type="ARBA" id="ARBA00023015"/>
    </source>
</evidence>
<feature type="domain" description="HTH araC/xylS-type" evidence="4">
    <location>
        <begin position="248"/>
        <end position="346"/>
    </location>
</feature>
<organism evidence="5 6">
    <name type="scientific">Mesorhizobium australicum</name>
    <dbReference type="NCBI Taxonomy" id="536018"/>
    <lineage>
        <taxon>Bacteria</taxon>
        <taxon>Pseudomonadati</taxon>
        <taxon>Pseudomonadota</taxon>
        <taxon>Alphaproteobacteria</taxon>
        <taxon>Hyphomicrobiales</taxon>
        <taxon>Phyllobacteriaceae</taxon>
        <taxon>Mesorhizobium</taxon>
    </lineage>
</organism>
<dbReference type="PROSITE" id="PS01124">
    <property type="entry name" value="HTH_ARAC_FAMILY_2"/>
    <property type="match status" value="1"/>
</dbReference>
<dbReference type="InterPro" id="IPR020449">
    <property type="entry name" value="Tscrpt_reg_AraC-type_HTH"/>
</dbReference>
<dbReference type="GO" id="GO:0003700">
    <property type="term" value="F:DNA-binding transcription factor activity"/>
    <property type="evidence" value="ECO:0007669"/>
    <property type="project" value="InterPro"/>
</dbReference>
<name>A0A1X7PPH3_9HYPH</name>
<dbReference type="InterPro" id="IPR053142">
    <property type="entry name" value="PchR_regulatory_protein"/>
</dbReference>
<dbReference type="PANTHER" id="PTHR47893">
    <property type="entry name" value="REGULATORY PROTEIN PCHR"/>
    <property type="match status" value="1"/>
</dbReference>
<evidence type="ECO:0000256" key="2">
    <source>
        <dbReference type="ARBA" id="ARBA00023125"/>
    </source>
</evidence>
<keyword evidence="3" id="KW-0804">Transcription</keyword>
<dbReference type="SMART" id="SM00342">
    <property type="entry name" value="HTH_ARAC"/>
    <property type="match status" value="1"/>
</dbReference>
<dbReference type="PROSITE" id="PS00041">
    <property type="entry name" value="HTH_ARAC_FAMILY_1"/>
    <property type="match status" value="1"/>
</dbReference>
<proteinExistence type="predicted"/>
<sequence length="353" mass="39323">MDREAVAGRGGLFRAYFGGREGTVAAAFRNLASSAEASQQVDTHLSLRYSCFDLPPSDGKGSWRFLSPADGIFVVLTDCEYYAVRQEHVVAEGLLEFHLLLEGPVELSLPQERDATATSNVSLIVCQQATGMAYDVVCQPGRYRMASFYVRPALLRDSFGMDVGQSVVRQLLSPGEETVAMTEQKIDPEFLRRLRNLFEIRFTAQRDLPLAAARVIELLVLAVEALHRVGSAEEQSIVFTARELTMFDQARQILANDFSESLTIPRLARRLGTNATKLKSGFRLLYGTTIFAYRNRHRMDRAMELLAKDETSIAVVAYAVGFRHQASFTSAFRAHFGMTPKQARYRLASSNAS</sequence>
<gene>
    <name evidence="5" type="ORF">SAMN02982922_4933</name>
</gene>
<dbReference type="RefSeq" id="WP_085466578.1">
    <property type="nucleotide sequence ID" value="NZ_FXBL01000004.1"/>
</dbReference>
<dbReference type="Pfam" id="PF12833">
    <property type="entry name" value="HTH_18"/>
    <property type="match status" value="1"/>
</dbReference>
<dbReference type="OrthoDB" id="282744at2"/>